<evidence type="ECO:0000256" key="1">
    <source>
        <dbReference type="ARBA" id="ARBA00023125"/>
    </source>
</evidence>
<dbReference type="SUPFAM" id="SSF48498">
    <property type="entry name" value="Tetracyclin repressor-like, C-terminal domain"/>
    <property type="match status" value="1"/>
</dbReference>
<keyword evidence="5" id="KW-1185">Reference proteome</keyword>
<evidence type="ECO:0000259" key="3">
    <source>
        <dbReference type="PROSITE" id="PS50977"/>
    </source>
</evidence>
<evidence type="ECO:0000256" key="2">
    <source>
        <dbReference type="PROSITE-ProRule" id="PRU00335"/>
    </source>
</evidence>
<organism evidence="4 5">
    <name type="scientific">Actinomadura mexicana</name>
    <dbReference type="NCBI Taxonomy" id="134959"/>
    <lineage>
        <taxon>Bacteria</taxon>
        <taxon>Bacillati</taxon>
        <taxon>Actinomycetota</taxon>
        <taxon>Actinomycetes</taxon>
        <taxon>Streptosporangiales</taxon>
        <taxon>Thermomonosporaceae</taxon>
        <taxon>Actinomadura</taxon>
    </lineage>
</organism>
<keyword evidence="1 2" id="KW-0238">DNA-binding</keyword>
<dbReference type="EMBL" id="FZNP01000007">
    <property type="protein sequence ID" value="SNR79326.1"/>
    <property type="molecule type" value="Genomic_DNA"/>
</dbReference>
<proteinExistence type="predicted"/>
<dbReference type="SUPFAM" id="SSF46689">
    <property type="entry name" value="Homeodomain-like"/>
    <property type="match status" value="1"/>
</dbReference>
<dbReference type="InterPro" id="IPR001647">
    <property type="entry name" value="HTH_TetR"/>
</dbReference>
<dbReference type="Proteomes" id="UP000198420">
    <property type="component" value="Unassembled WGS sequence"/>
</dbReference>
<accession>A0A238Z7B7</accession>
<evidence type="ECO:0000313" key="4">
    <source>
        <dbReference type="EMBL" id="SNR79326.1"/>
    </source>
</evidence>
<feature type="DNA-binding region" description="H-T-H motif" evidence="2">
    <location>
        <begin position="27"/>
        <end position="46"/>
    </location>
</feature>
<dbReference type="GO" id="GO:0003700">
    <property type="term" value="F:DNA-binding transcription factor activity"/>
    <property type="evidence" value="ECO:0007669"/>
    <property type="project" value="TreeGrafter"/>
</dbReference>
<protein>
    <submittedName>
        <fullName evidence="4">Transcriptional regulator, TetR family</fullName>
    </submittedName>
</protein>
<name>A0A238Z7B7_9ACTN</name>
<evidence type="ECO:0000313" key="5">
    <source>
        <dbReference type="Proteomes" id="UP000198420"/>
    </source>
</evidence>
<dbReference type="RefSeq" id="WP_089313075.1">
    <property type="nucleotide sequence ID" value="NZ_FZNP01000007.1"/>
</dbReference>
<dbReference type="PANTHER" id="PTHR30055">
    <property type="entry name" value="HTH-TYPE TRANSCRIPTIONAL REGULATOR RUTR"/>
    <property type="match status" value="1"/>
</dbReference>
<feature type="domain" description="HTH tetR-type" evidence="3">
    <location>
        <begin position="4"/>
        <end position="64"/>
    </location>
</feature>
<dbReference type="AlphaFoldDB" id="A0A238Z7B7"/>
<dbReference type="Pfam" id="PF00440">
    <property type="entry name" value="TetR_N"/>
    <property type="match status" value="1"/>
</dbReference>
<dbReference type="InterPro" id="IPR036271">
    <property type="entry name" value="Tet_transcr_reg_TetR-rel_C_sf"/>
</dbReference>
<dbReference type="GO" id="GO:0000976">
    <property type="term" value="F:transcription cis-regulatory region binding"/>
    <property type="evidence" value="ECO:0007669"/>
    <property type="project" value="TreeGrafter"/>
</dbReference>
<dbReference type="Gene3D" id="1.10.357.10">
    <property type="entry name" value="Tetracycline Repressor, domain 2"/>
    <property type="match status" value="1"/>
</dbReference>
<reference evidence="5" key="1">
    <citation type="submission" date="2017-06" db="EMBL/GenBank/DDBJ databases">
        <authorList>
            <person name="Varghese N."/>
            <person name="Submissions S."/>
        </authorList>
    </citation>
    <scope>NUCLEOTIDE SEQUENCE [LARGE SCALE GENOMIC DNA]</scope>
    <source>
        <strain evidence="5">DSM 44485</strain>
    </source>
</reference>
<dbReference type="InterPro" id="IPR050109">
    <property type="entry name" value="HTH-type_TetR-like_transc_reg"/>
</dbReference>
<sequence length="205" mass="22404">MEDDPAVERIVDVATRLFAELGFDGTPSELVAEAAGVDTGTLTALTGGKTELYQAVMLRVHRAEVEVVEAALASIPHTLRGLTELADAYLDFHVRNPHASLLWMHRWMGDASATAELDVRYRGPIIAMVADAVGYMVPDDVDTDFITWTVIWTVAGFITGGMLHSDHPSNRPPRDGAAIAPEALEEFRVNLHSLVLRMVSPKNYP</sequence>
<dbReference type="OrthoDB" id="3404594at2"/>
<dbReference type="InterPro" id="IPR009057">
    <property type="entry name" value="Homeodomain-like_sf"/>
</dbReference>
<dbReference type="Gene3D" id="1.10.10.60">
    <property type="entry name" value="Homeodomain-like"/>
    <property type="match status" value="1"/>
</dbReference>
<gene>
    <name evidence="4" type="ORF">SAMN06265355_10726</name>
</gene>
<dbReference type="PANTHER" id="PTHR30055:SF219">
    <property type="entry name" value="TRANSCRIPTIONAL REGULATORY PROTEIN"/>
    <property type="match status" value="1"/>
</dbReference>
<dbReference type="PROSITE" id="PS50977">
    <property type="entry name" value="HTH_TETR_2"/>
    <property type="match status" value="1"/>
</dbReference>